<dbReference type="EMBL" id="NVWI01000003">
    <property type="protein sequence ID" value="PCJ42209.1"/>
    <property type="molecule type" value="Genomic_DNA"/>
</dbReference>
<keyword evidence="4 8" id="KW-0574">Periplasm</keyword>
<protein>
    <recommendedName>
        <fullName evidence="8">Putative beta-barrel assembly-enhancing protease</fullName>
        <ecNumber evidence="8">3.4.-.-</ecNumber>
    </recommendedName>
</protein>
<sequence length="504" mass="55641">MIVLFASKAVNLYKLITKMNATLLQIAKPCLLATSICIALCSSPIVSAQIDNLPVLGDAVSGTITTEQEYEFGREIIRSMRAQSPLLKDPLIEEYIAGLSYHLAANSELTDHRLEFLLIDSDQLNAFAAPGGIVGVNAGLFLYADNEGQFASVISHELAHLSQRHYARGVAQSQSSRIASIATTLASILILAAAGGEAGQAALAVSQAAMTENRLQFSRANEEEADRVGMRTLFSAGFDPQDMPGMFENMMQMRSFSRRMPEFLSSHPLDENRVADSRNRALGLPAVEHIQNVEFLLMKQRALLHYQTDYQGHIDGLERDLPQLNGAEADAAIYGIALAQLRNGEFVAATESLVPLLSKDPNRISYVVLEAEIAKAAEDYEQALDILEEHLDINPNNYPLSLTYAETLDANNRHAEAIAVYKELSQQRPNDINIWYELAELQGLVGDISGVHQARAEYFYGTGEFGRALGHLNSALLERNDQLTVARIRQRIDDIQTTIDRYYQ</sequence>
<evidence type="ECO:0000256" key="4">
    <source>
        <dbReference type="ARBA" id="ARBA00022764"/>
    </source>
</evidence>
<comment type="caution">
    <text evidence="10">The sequence shown here is derived from an EMBL/GenBank/DDBJ whole genome shotgun (WGS) entry which is preliminary data.</text>
</comment>
<dbReference type="GO" id="GO:0008270">
    <property type="term" value="F:zinc ion binding"/>
    <property type="evidence" value="ECO:0007669"/>
    <property type="project" value="UniProtKB-UniRule"/>
</dbReference>
<dbReference type="SUPFAM" id="SSF48452">
    <property type="entry name" value="TPR-like"/>
    <property type="match status" value="1"/>
</dbReference>
<dbReference type="Proteomes" id="UP000228987">
    <property type="component" value="Unassembled WGS sequence"/>
</dbReference>
<dbReference type="Pfam" id="PF14559">
    <property type="entry name" value="TPR_19"/>
    <property type="match status" value="1"/>
</dbReference>
<dbReference type="Pfam" id="PF01435">
    <property type="entry name" value="Peptidase_M48"/>
    <property type="match status" value="1"/>
</dbReference>
<dbReference type="HAMAP" id="MF_00997">
    <property type="entry name" value="Protease_BepA"/>
    <property type="match status" value="1"/>
</dbReference>
<dbReference type="InterPro" id="IPR001915">
    <property type="entry name" value="Peptidase_M48"/>
</dbReference>
<dbReference type="AlphaFoldDB" id="A0A2A5CEC4"/>
<name>A0A2A5CEC4_9GAMM</name>
<comment type="similarity">
    <text evidence="8">Belongs to the peptidase M48 family. BepA subfamily.</text>
</comment>
<keyword evidence="7 8" id="KW-0482">Metalloprotease</keyword>
<dbReference type="PANTHER" id="PTHR22726:SF1">
    <property type="entry name" value="METALLOENDOPEPTIDASE OMA1, MITOCHONDRIAL"/>
    <property type="match status" value="1"/>
</dbReference>
<evidence type="ECO:0000256" key="7">
    <source>
        <dbReference type="ARBA" id="ARBA00023049"/>
    </source>
</evidence>
<keyword evidence="3 8" id="KW-0732">Signal</keyword>
<evidence type="ECO:0000256" key="3">
    <source>
        <dbReference type="ARBA" id="ARBA00022729"/>
    </source>
</evidence>
<comment type="subcellular location">
    <subcellularLocation>
        <location evidence="8">Periplasm</location>
    </subcellularLocation>
</comment>
<evidence type="ECO:0000256" key="6">
    <source>
        <dbReference type="ARBA" id="ARBA00022833"/>
    </source>
</evidence>
<feature type="binding site" evidence="8">
    <location>
        <position position="160"/>
    </location>
    <ligand>
        <name>Zn(2+)</name>
        <dbReference type="ChEBI" id="CHEBI:29105"/>
        <note>catalytic</note>
    </ligand>
</feature>
<feature type="binding site" evidence="8">
    <location>
        <position position="156"/>
    </location>
    <ligand>
        <name>Zn(2+)</name>
        <dbReference type="ChEBI" id="CHEBI:29105"/>
        <note>catalytic</note>
    </ligand>
</feature>
<dbReference type="Gene3D" id="1.25.40.10">
    <property type="entry name" value="Tetratricopeptide repeat domain"/>
    <property type="match status" value="1"/>
</dbReference>
<dbReference type="PANTHER" id="PTHR22726">
    <property type="entry name" value="METALLOENDOPEPTIDASE OMA1"/>
    <property type="match status" value="1"/>
</dbReference>
<feature type="active site" evidence="8">
    <location>
        <position position="157"/>
    </location>
</feature>
<evidence type="ECO:0000313" key="11">
    <source>
        <dbReference type="Proteomes" id="UP000228987"/>
    </source>
</evidence>
<dbReference type="InterPro" id="IPR030873">
    <property type="entry name" value="Protease_BepA"/>
</dbReference>
<keyword evidence="1 8" id="KW-0645">Protease</keyword>
<proteinExistence type="inferred from homology"/>
<reference evidence="11" key="1">
    <citation type="submission" date="2017-08" db="EMBL/GenBank/DDBJ databases">
        <title>A dynamic microbial community with high functional redundancy inhabits the cold, oxic subseafloor aquifer.</title>
        <authorList>
            <person name="Tully B.J."/>
            <person name="Wheat C.G."/>
            <person name="Glazer B.T."/>
            <person name="Huber J.A."/>
        </authorList>
    </citation>
    <scope>NUCLEOTIDE SEQUENCE [LARGE SCALE GENOMIC DNA]</scope>
</reference>
<evidence type="ECO:0000259" key="9">
    <source>
        <dbReference type="Pfam" id="PF01435"/>
    </source>
</evidence>
<dbReference type="InterPro" id="IPR011990">
    <property type="entry name" value="TPR-like_helical_dom_sf"/>
</dbReference>
<dbReference type="GO" id="GO:0042597">
    <property type="term" value="C:periplasmic space"/>
    <property type="evidence" value="ECO:0007669"/>
    <property type="project" value="UniProtKB-SubCell"/>
</dbReference>
<keyword evidence="5 8" id="KW-0378">Hydrolase</keyword>
<accession>A0A2A5CEC4</accession>
<gene>
    <name evidence="10" type="ORF">COA71_06375</name>
</gene>
<evidence type="ECO:0000313" key="10">
    <source>
        <dbReference type="EMBL" id="PCJ42209.1"/>
    </source>
</evidence>
<feature type="binding site" evidence="8">
    <location>
        <position position="222"/>
    </location>
    <ligand>
        <name>Zn(2+)</name>
        <dbReference type="ChEBI" id="CHEBI:29105"/>
        <note>catalytic</note>
    </ligand>
</feature>
<evidence type="ECO:0000256" key="2">
    <source>
        <dbReference type="ARBA" id="ARBA00022723"/>
    </source>
</evidence>
<dbReference type="InterPro" id="IPR051156">
    <property type="entry name" value="Mito/Outer_Membr_Metalloprot"/>
</dbReference>
<dbReference type="GO" id="GO:0004222">
    <property type="term" value="F:metalloendopeptidase activity"/>
    <property type="evidence" value="ECO:0007669"/>
    <property type="project" value="InterPro"/>
</dbReference>
<dbReference type="GO" id="GO:0051603">
    <property type="term" value="P:proteolysis involved in protein catabolic process"/>
    <property type="evidence" value="ECO:0007669"/>
    <property type="project" value="TreeGrafter"/>
</dbReference>
<evidence type="ECO:0000256" key="1">
    <source>
        <dbReference type="ARBA" id="ARBA00022670"/>
    </source>
</evidence>
<feature type="domain" description="Peptidase M48" evidence="9">
    <location>
        <begin position="99"/>
        <end position="279"/>
    </location>
</feature>
<keyword evidence="2 8" id="KW-0479">Metal-binding</keyword>
<comment type="cofactor">
    <cofactor evidence="8">
        <name>Zn(2+)</name>
        <dbReference type="ChEBI" id="CHEBI:29105"/>
    </cofactor>
    <text evidence="8">Binds 1 zinc ion per subunit.</text>
</comment>
<dbReference type="Gene3D" id="3.30.2010.10">
    <property type="entry name" value="Metalloproteases ('zincins'), catalytic domain"/>
    <property type="match status" value="1"/>
</dbReference>
<organism evidence="10 11">
    <name type="scientific">SAR86 cluster bacterium</name>
    <dbReference type="NCBI Taxonomy" id="2030880"/>
    <lineage>
        <taxon>Bacteria</taxon>
        <taxon>Pseudomonadati</taxon>
        <taxon>Pseudomonadota</taxon>
        <taxon>Gammaproteobacteria</taxon>
        <taxon>SAR86 cluster</taxon>
    </lineage>
</organism>
<keyword evidence="6 8" id="KW-0862">Zinc</keyword>
<evidence type="ECO:0000256" key="5">
    <source>
        <dbReference type="ARBA" id="ARBA00022801"/>
    </source>
</evidence>
<dbReference type="GO" id="GO:0016020">
    <property type="term" value="C:membrane"/>
    <property type="evidence" value="ECO:0007669"/>
    <property type="project" value="InterPro"/>
</dbReference>
<evidence type="ECO:0000256" key="8">
    <source>
        <dbReference type="HAMAP-Rule" id="MF_00997"/>
    </source>
</evidence>
<comment type="function">
    <text evidence="8">Functions as both a chaperone and a metalloprotease. Maintains the integrity of the outer membrane by promoting either the assembly or the elimination of outer membrane proteins, depending on their folding state.</text>
</comment>
<feature type="active site" description="Proton donor" evidence="8">
    <location>
        <position position="226"/>
    </location>
</feature>
<dbReference type="EC" id="3.4.-.-" evidence="8"/>